<dbReference type="AlphaFoldDB" id="A0A928X054"/>
<feature type="signal peptide" evidence="1">
    <location>
        <begin position="1"/>
        <end position="24"/>
    </location>
</feature>
<name>A0A928X054_LEPEC</name>
<organism evidence="2 3">
    <name type="scientific">Leptolyngbya cf. ectocarpi LEGE 11479</name>
    <dbReference type="NCBI Taxonomy" id="1828722"/>
    <lineage>
        <taxon>Bacteria</taxon>
        <taxon>Bacillati</taxon>
        <taxon>Cyanobacteriota</taxon>
        <taxon>Cyanophyceae</taxon>
        <taxon>Leptolyngbyales</taxon>
        <taxon>Leptolyngbyaceae</taxon>
        <taxon>Leptolyngbya group</taxon>
        <taxon>Leptolyngbya</taxon>
    </lineage>
</organism>
<gene>
    <name evidence="2" type="ORF">IQ260_07930</name>
</gene>
<keyword evidence="3" id="KW-1185">Reference proteome</keyword>
<keyword evidence="1" id="KW-0732">Signal</keyword>
<protein>
    <submittedName>
        <fullName evidence="2">Uncharacterized protein</fullName>
    </submittedName>
</protein>
<evidence type="ECO:0000313" key="2">
    <source>
        <dbReference type="EMBL" id="MBE9066579.1"/>
    </source>
</evidence>
<evidence type="ECO:0000313" key="3">
    <source>
        <dbReference type="Proteomes" id="UP000615026"/>
    </source>
</evidence>
<sequence>MNNLVTKLTIAAFLSLTIASGGTAIHLAAQPTLTEQQDRLFESSLVVWTTCVTIMPTLLTSRSTDNNEQNR</sequence>
<dbReference type="Proteomes" id="UP000615026">
    <property type="component" value="Unassembled WGS sequence"/>
</dbReference>
<comment type="caution">
    <text evidence="2">The sequence shown here is derived from an EMBL/GenBank/DDBJ whole genome shotgun (WGS) entry which is preliminary data.</text>
</comment>
<reference evidence="2" key="1">
    <citation type="submission" date="2020-10" db="EMBL/GenBank/DDBJ databases">
        <authorList>
            <person name="Castelo-Branco R."/>
            <person name="Eusebio N."/>
            <person name="Adriana R."/>
            <person name="Vieira A."/>
            <person name="Brugerolle De Fraissinette N."/>
            <person name="Rezende De Castro R."/>
            <person name="Schneider M.P."/>
            <person name="Vasconcelos V."/>
            <person name="Leao P.N."/>
        </authorList>
    </citation>
    <scope>NUCLEOTIDE SEQUENCE</scope>
    <source>
        <strain evidence="2">LEGE 11479</strain>
    </source>
</reference>
<dbReference type="RefSeq" id="WP_193992427.1">
    <property type="nucleotide sequence ID" value="NZ_JADEXP010000049.1"/>
</dbReference>
<evidence type="ECO:0000256" key="1">
    <source>
        <dbReference type="SAM" id="SignalP"/>
    </source>
</evidence>
<accession>A0A928X054</accession>
<feature type="chain" id="PRO_5038107370" evidence="1">
    <location>
        <begin position="25"/>
        <end position="71"/>
    </location>
</feature>
<dbReference type="EMBL" id="JADEXP010000049">
    <property type="protein sequence ID" value="MBE9066579.1"/>
    <property type="molecule type" value="Genomic_DNA"/>
</dbReference>
<proteinExistence type="predicted"/>